<proteinExistence type="predicted"/>
<evidence type="ECO:0000313" key="1">
    <source>
        <dbReference type="EMBL" id="BDG02679.1"/>
    </source>
</evidence>
<dbReference type="Proteomes" id="UP001162891">
    <property type="component" value="Chromosome"/>
</dbReference>
<sequence length="100" mass="10910">MFEARRQDEVTVIRCTGELARNELVEIAAIARRARDEGRMVVVDLKRVTHLHYAGAALLKAIPGLRAAGASRYVRDLVFAGGAGGYVEIYPDVEEAVRAA</sequence>
<protein>
    <recommendedName>
        <fullName evidence="3">STAS domain-containing protein</fullName>
    </recommendedName>
</protein>
<gene>
    <name evidence="1" type="ORF">AMOR_16750</name>
</gene>
<accession>A0ABM7WT47</accession>
<keyword evidence="2" id="KW-1185">Reference proteome</keyword>
<evidence type="ECO:0008006" key="3">
    <source>
        <dbReference type="Google" id="ProtNLM"/>
    </source>
</evidence>
<dbReference type="Gene3D" id="3.30.750.24">
    <property type="entry name" value="STAS domain"/>
    <property type="match status" value="1"/>
</dbReference>
<evidence type="ECO:0000313" key="2">
    <source>
        <dbReference type="Proteomes" id="UP001162891"/>
    </source>
</evidence>
<dbReference type="EMBL" id="AP025591">
    <property type="protein sequence ID" value="BDG02679.1"/>
    <property type="molecule type" value="Genomic_DNA"/>
</dbReference>
<dbReference type="RefSeq" id="WP_248360367.1">
    <property type="nucleotide sequence ID" value="NZ_AP025591.1"/>
</dbReference>
<dbReference type="SUPFAM" id="SSF52091">
    <property type="entry name" value="SpoIIaa-like"/>
    <property type="match status" value="1"/>
</dbReference>
<reference evidence="2" key="1">
    <citation type="journal article" date="2022" name="Int. J. Syst. Evol. Microbiol.">
        <title>Anaeromyxobacter oryzae sp. nov., Anaeromyxobacter diazotrophicus sp. nov. and Anaeromyxobacter paludicola sp. nov., isolated from paddy soils.</title>
        <authorList>
            <person name="Itoh H."/>
            <person name="Xu Z."/>
            <person name="Mise K."/>
            <person name="Masuda Y."/>
            <person name="Ushijima N."/>
            <person name="Hayakawa C."/>
            <person name="Shiratori Y."/>
            <person name="Senoo K."/>
        </authorList>
    </citation>
    <scope>NUCLEOTIDE SEQUENCE [LARGE SCALE GENOMIC DNA]</scope>
    <source>
        <strain evidence="2">Red232</strain>
    </source>
</reference>
<organism evidence="1 2">
    <name type="scientific">Anaeromyxobacter oryzae</name>
    <dbReference type="NCBI Taxonomy" id="2918170"/>
    <lineage>
        <taxon>Bacteria</taxon>
        <taxon>Pseudomonadati</taxon>
        <taxon>Myxococcota</taxon>
        <taxon>Myxococcia</taxon>
        <taxon>Myxococcales</taxon>
        <taxon>Cystobacterineae</taxon>
        <taxon>Anaeromyxobacteraceae</taxon>
        <taxon>Anaeromyxobacter</taxon>
    </lineage>
</organism>
<name>A0ABM7WT47_9BACT</name>
<dbReference type="InterPro" id="IPR036513">
    <property type="entry name" value="STAS_dom_sf"/>
</dbReference>